<dbReference type="InterPro" id="IPR057670">
    <property type="entry name" value="SH3_retrovirus"/>
</dbReference>
<dbReference type="Pfam" id="PF25597">
    <property type="entry name" value="SH3_retrovirus"/>
    <property type="match status" value="1"/>
</dbReference>
<name>A0AA39ULU9_ACESA</name>
<dbReference type="Pfam" id="PF13976">
    <property type="entry name" value="gag_pre-integrs"/>
    <property type="match status" value="1"/>
</dbReference>
<dbReference type="PROSITE" id="PS50994">
    <property type="entry name" value="INTEGRASE"/>
    <property type="match status" value="1"/>
</dbReference>
<keyword evidence="3" id="KW-1185">Reference proteome</keyword>
<reference evidence="2" key="1">
    <citation type="journal article" date="2022" name="Plant J.">
        <title>Strategies of tolerance reflected in two North American maple genomes.</title>
        <authorList>
            <person name="McEvoy S.L."/>
            <person name="Sezen U.U."/>
            <person name="Trouern-Trend A."/>
            <person name="McMahon S.M."/>
            <person name="Schaberg P.G."/>
            <person name="Yang J."/>
            <person name="Wegrzyn J.L."/>
            <person name="Swenson N.G."/>
        </authorList>
    </citation>
    <scope>NUCLEOTIDE SEQUENCE</scope>
    <source>
        <strain evidence="2">NS2018</strain>
    </source>
</reference>
<reference evidence="2" key="2">
    <citation type="submission" date="2023-06" db="EMBL/GenBank/DDBJ databases">
        <authorList>
            <person name="Swenson N.G."/>
            <person name="Wegrzyn J.L."/>
            <person name="Mcevoy S.L."/>
        </authorList>
    </citation>
    <scope>NUCLEOTIDE SEQUENCE</scope>
    <source>
        <strain evidence="2">NS2018</strain>
        <tissue evidence="2">Leaf</tissue>
    </source>
</reference>
<dbReference type="Proteomes" id="UP001168877">
    <property type="component" value="Unassembled WGS sequence"/>
</dbReference>
<proteinExistence type="predicted"/>
<organism evidence="2 3">
    <name type="scientific">Acer saccharum</name>
    <name type="common">Sugar maple</name>
    <dbReference type="NCBI Taxonomy" id="4024"/>
    <lineage>
        <taxon>Eukaryota</taxon>
        <taxon>Viridiplantae</taxon>
        <taxon>Streptophyta</taxon>
        <taxon>Embryophyta</taxon>
        <taxon>Tracheophyta</taxon>
        <taxon>Spermatophyta</taxon>
        <taxon>Magnoliopsida</taxon>
        <taxon>eudicotyledons</taxon>
        <taxon>Gunneridae</taxon>
        <taxon>Pentapetalae</taxon>
        <taxon>rosids</taxon>
        <taxon>malvids</taxon>
        <taxon>Sapindales</taxon>
        <taxon>Sapindaceae</taxon>
        <taxon>Hippocastanoideae</taxon>
        <taxon>Acereae</taxon>
        <taxon>Acer</taxon>
    </lineage>
</organism>
<dbReference type="SUPFAM" id="SSF53098">
    <property type="entry name" value="Ribonuclease H-like"/>
    <property type="match status" value="1"/>
</dbReference>
<sequence length="321" mass="37228">MRSSDNCYCLEARIVSNNVSMDEQIELWHERLGHMNFRELRTLGKFNCVRGLPKLGKKANSICGPCQQGKQTKNMHKKGKYLSTKEPLELLHMDLMGPMQTESLGGKRYIFVCVGDFFRFTWTYFLREKSETFDKFKMLCTKIQNEMNSNIKSIKRIRSDHGREFENASFESYCNSLGISHEFSAPRTPQQNEAEAVNTACYIGNRVFLRPGSRNTSYELWKGRKPNVSYFHTFGSKCYILNDRDQLGKFDAKSDEGIFIGYALNSRAYRVFNLKTRTVMESSNVVIDDTRLKSNDHEEEEVLEDDSPLERVVVTLQCWDV</sequence>
<dbReference type="GO" id="GO:0015074">
    <property type="term" value="P:DNA integration"/>
    <property type="evidence" value="ECO:0007669"/>
    <property type="project" value="InterPro"/>
</dbReference>
<comment type="caution">
    <text evidence="2">The sequence shown here is derived from an EMBL/GenBank/DDBJ whole genome shotgun (WGS) entry which is preliminary data.</text>
</comment>
<protein>
    <recommendedName>
        <fullName evidence="1">Integrase catalytic domain-containing protein</fullName>
    </recommendedName>
</protein>
<evidence type="ECO:0000259" key="1">
    <source>
        <dbReference type="PROSITE" id="PS50994"/>
    </source>
</evidence>
<accession>A0AA39ULU9</accession>
<dbReference type="InterPro" id="IPR039537">
    <property type="entry name" value="Retrotran_Ty1/copia-like"/>
</dbReference>
<feature type="domain" description="Integrase catalytic" evidence="1">
    <location>
        <begin position="83"/>
        <end position="192"/>
    </location>
</feature>
<dbReference type="Pfam" id="PF00665">
    <property type="entry name" value="rve"/>
    <property type="match status" value="1"/>
</dbReference>
<dbReference type="PANTHER" id="PTHR42648:SF21">
    <property type="entry name" value="CYSTEINE-RICH RLK (RECEPTOR-LIKE PROTEIN KINASE) 8"/>
    <property type="match status" value="1"/>
</dbReference>
<evidence type="ECO:0000313" key="2">
    <source>
        <dbReference type="EMBL" id="KAK0572469.1"/>
    </source>
</evidence>
<dbReference type="Gene3D" id="3.30.420.10">
    <property type="entry name" value="Ribonuclease H-like superfamily/Ribonuclease H"/>
    <property type="match status" value="1"/>
</dbReference>
<dbReference type="PANTHER" id="PTHR42648">
    <property type="entry name" value="TRANSPOSASE, PUTATIVE-RELATED"/>
    <property type="match status" value="1"/>
</dbReference>
<dbReference type="InterPro" id="IPR036397">
    <property type="entry name" value="RNaseH_sf"/>
</dbReference>
<dbReference type="InterPro" id="IPR025724">
    <property type="entry name" value="GAG-pre-integrase_dom"/>
</dbReference>
<gene>
    <name evidence="2" type="ORF">LWI29_031913</name>
</gene>
<dbReference type="AlphaFoldDB" id="A0AA39ULU9"/>
<dbReference type="InterPro" id="IPR001584">
    <property type="entry name" value="Integrase_cat-core"/>
</dbReference>
<dbReference type="GO" id="GO:0003676">
    <property type="term" value="F:nucleic acid binding"/>
    <property type="evidence" value="ECO:0007669"/>
    <property type="project" value="InterPro"/>
</dbReference>
<dbReference type="EMBL" id="JAUESC010000388">
    <property type="protein sequence ID" value="KAK0572469.1"/>
    <property type="molecule type" value="Genomic_DNA"/>
</dbReference>
<evidence type="ECO:0000313" key="3">
    <source>
        <dbReference type="Proteomes" id="UP001168877"/>
    </source>
</evidence>
<dbReference type="InterPro" id="IPR012337">
    <property type="entry name" value="RNaseH-like_sf"/>
</dbReference>